<dbReference type="SUPFAM" id="SSF52540">
    <property type="entry name" value="P-loop containing nucleoside triphosphate hydrolases"/>
    <property type="match status" value="1"/>
</dbReference>
<dbReference type="InterPro" id="IPR045725">
    <property type="entry name" value="DUF6079_N"/>
</dbReference>
<evidence type="ECO:0000259" key="2">
    <source>
        <dbReference type="Pfam" id="PF26383"/>
    </source>
</evidence>
<evidence type="ECO:0000313" key="7">
    <source>
        <dbReference type="EMBL" id="GAP13552.1"/>
    </source>
</evidence>
<reference evidence="7" key="1">
    <citation type="submission" date="2015-07" db="EMBL/GenBank/DDBJ databases">
        <title>Draft Genome Sequences of Anaerolinea thermolimosa IMO-1, Bellilinea caldifistulae GOMI-1, Leptolinea tardivitalis YMTK-2, Levilinea saccharolytica KIBI-1,Longilinea arvoryzae KOME-1, Previously Described as Members of the Anaerolineaceae (Chloroflexi).</title>
        <authorList>
            <person name="Sekiguchi Y."/>
            <person name="Ohashi A."/>
            <person name="Matsuura N."/>
            <person name="Tourlousse M.D."/>
        </authorList>
    </citation>
    <scope>NUCLEOTIDE SEQUENCE [LARGE SCALE GENOMIC DNA]</scope>
    <source>
        <strain evidence="7">KOME-1</strain>
    </source>
</reference>
<dbReference type="Pfam" id="PF26383">
    <property type="entry name" value="DUF6079_2nd"/>
    <property type="match status" value="1"/>
</dbReference>
<evidence type="ECO:0000259" key="1">
    <source>
        <dbReference type="Pfam" id="PF19557"/>
    </source>
</evidence>
<feature type="domain" description="DUF6079" evidence="3">
    <location>
        <begin position="477"/>
        <end position="677"/>
    </location>
</feature>
<feature type="domain" description="DUF6079" evidence="6">
    <location>
        <begin position="1058"/>
        <end position="1149"/>
    </location>
</feature>
<accession>A0A0S7BEZ3</accession>
<dbReference type="InterPro" id="IPR058573">
    <property type="entry name" value="DUF6079_5th"/>
</dbReference>
<evidence type="ECO:0000259" key="4">
    <source>
        <dbReference type="Pfam" id="PF26385"/>
    </source>
</evidence>
<dbReference type="Gene3D" id="3.40.50.300">
    <property type="entry name" value="P-loop containing nucleotide triphosphate hydrolases"/>
    <property type="match status" value="1"/>
</dbReference>
<dbReference type="EMBL" id="DF967972">
    <property type="protein sequence ID" value="GAP13552.1"/>
    <property type="molecule type" value="Genomic_DNA"/>
</dbReference>
<dbReference type="STRING" id="360412.LARV_01307"/>
<dbReference type="Pfam" id="PF26385">
    <property type="entry name" value="DUF6079_4th"/>
    <property type="match status" value="1"/>
</dbReference>
<name>A0A0S7BEZ3_9CHLR</name>
<dbReference type="Pfam" id="PF26387">
    <property type="entry name" value="DUF6079_5th"/>
    <property type="match status" value="1"/>
</dbReference>
<dbReference type="AlphaFoldDB" id="A0A0S7BEZ3"/>
<dbReference type="Proteomes" id="UP000055060">
    <property type="component" value="Unassembled WGS sequence"/>
</dbReference>
<evidence type="ECO:0000313" key="8">
    <source>
        <dbReference type="Proteomes" id="UP000055060"/>
    </source>
</evidence>
<keyword evidence="8" id="KW-1185">Reference proteome</keyword>
<feature type="domain" description="DUF6079" evidence="5">
    <location>
        <begin position="836"/>
        <end position="1049"/>
    </location>
</feature>
<evidence type="ECO:0008006" key="9">
    <source>
        <dbReference type="Google" id="ProtNLM"/>
    </source>
</evidence>
<proteinExistence type="predicted"/>
<protein>
    <recommendedName>
        <fullName evidence="9">ATPase</fullName>
    </recommendedName>
</protein>
<dbReference type="RefSeq" id="WP_075072883.1">
    <property type="nucleotide sequence ID" value="NZ_DF967972.1"/>
</dbReference>
<dbReference type="InterPro" id="IPR027417">
    <property type="entry name" value="P-loop_NTPase"/>
</dbReference>
<feature type="domain" description="DUF6079" evidence="2">
    <location>
        <begin position="263"/>
        <end position="472"/>
    </location>
</feature>
<dbReference type="Pfam" id="PF26384">
    <property type="entry name" value="DUF6079_3rd"/>
    <property type="match status" value="1"/>
</dbReference>
<dbReference type="Pfam" id="PF19557">
    <property type="entry name" value="DUF6079_1st"/>
    <property type="match status" value="1"/>
</dbReference>
<feature type="domain" description="DUF6079" evidence="1">
    <location>
        <begin position="19"/>
        <end position="248"/>
    </location>
</feature>
<evidence type="ECO:0000259" key="3">
    <source>
        <dbReference type="Pfam" id="PF26384"/>
    </source>
</evidence>
<sequence length="1258" mass="143968">MLYRDLVQFTPIESIIQLRDAEKEPAAKSLVQTYVISDAMANKLVDMAFPQLQFERPQDNKGVLIVGNYGTGKSHLMSVISAIAERAELKDQLTNEKVKDASGSFAGKFKVVRVEIGSVTRGLREILLDELQSALNTWGVSFIFPSADQVNNNKTVIIQAVAAFQEKYPGMGILLVVDELLDYLRTREQRALILDLGFLRELGEVAASCPFRFMGGLQETLFENPRFSFVAEQLRRVKDRFEQINIAREDITFVVSQRLLKKTDAQKAKITNYLRKFAPLYKSMADRLDEYVDLFPIHPVYVETFENLAIAEKRQVLKTFSTAIRSVLDQEVPPDQPGLISYDQYWKLIQDDPSLRSIDDISRVIQKSNILEGLIQNAYTRPNLKEMAIRIIRALSVQRLATSDVFVPLGVTAESLRDGLCLFQRLPAETNNADFLLDQVQVALKEMMKTVQGQFLSYNSENGQYYLDLKKAVDFDQKIHERGDFMDKSDLNTYFYDALRQALNLSDSTYLTGYSIWFYELPWANHKATRPGYLFFGPPDERTTAQPPRDFYIYFLPPFPNRSFNDQKLPDEVLFYLTGLDHEFEEKIRLYAGARSMANESTEYRTEYANKAETNFRYLMRWLQDHLVEKLHIIYQGVDEPIQSVLTRMHSTASQNVEEFIRLVSSHLFSPEFEDRYPDYPKFSRLSQPVTETARANSAMEAIRRLCGRTSNLGSGVLEGLGILDEQGNIRPYDSHYTGHFLKLLNDKPEGQVINRGEVIDQVAGGIQPVEKDIKYNLEPEWISVILSALVYNGDIVLSLDGREELDAGSLERALTRSMTDIINFRFYKRPRTLPINLWSMIFEGLGLQPGLVRDENTRENAVTELQRLVHAELEMVVQLQNRLEQGAQLWNTPIFTDRLTFVVEQGTVVGSDAPDFSLSSMDLLPGLRGYKQFLEELNKYTTVGKLRNLRYTPGQIQENLEYRLTVQRARQLLDAVNQIQPYTTYLAEAQANLPEDHEWTQHARQVQKNTLDSIRRFGKGNAAFDQQAVLRELTKLKQDYIKIYSDLHRKSVLTASGDDLRQRLYRDARFDSMRALSAIELLTRSGDFEFWKQQLTGLVSCREFHEGVLTDSPTCPYCHLRPAQLRTAVHSDALVHLLDDKLSDLLKNWRKALRDNLNSNIAQHSLEAMSPAERKPVDDFLQQGDDAENLPVNFVPSAIQALRGIQAVTLPVDLLMQALKAGGLPCTREELQNRFKQFLDQQMRGHDAGNTRLTLDQ</sequence>
<dbReference type="InterPro" id="IPR058574">
    <property type="entry name" value="DUF6079_6th"/>
</dbReference>
<feature type="domain" description="DUF6079" evidence="4">
    <location>
        <begin position="696"/>
        <end position="829"/>
    </location>
</feature>
<dbReference type="InterPro" id="IPR058569">
    <property type="entry name" value="DUF6079_2nd"/>
</dbReference>
<organism evidence="7">
    <name type="scientific">Longilinea arvoryzae</name>
    <dbReference type="NCBI Taxonomy" id="360412"/>
    <lineage>
        <taxon>Bacteria</taxon>
        <taxon>Bacillati</taxon>
        <taxon>Chloroflexota</taxon>
        <taxon>Anaerolineae</taxon>
        <taxon>Anaerolineales</taxon>
        <taxon>Anaerolineaceae</taxon>
        <taxon>Longilinea</taxon>
    </lineage>
</organism>
<evidence type="ECO:0000259" key="5">
    <source>
        <dbReference type="Pfam" id="PF26387"/>
    </source>
</evidence>
<evidence type="ECO:0000259" key="6">
    <source>
        <dbReference type="Pfam" id="PF26388"/>
    </source>
</evidence>
<dbReference type="OrthoDB" id="8780745at2"/>
<dbReference type="InterPro" id="IPR058572">
    <property type="entry name" value="DUF6079_4th"/>
</dbReference>
<gene>
    <name evidence="7" type="ORF">LARV_01307</name>
</gene>
<dbReference type="InterPro" id="IPR058571">
    <property type="entry name" value="DUF6079_3rd"/>
</dbReference>
<dbReference type="Pfam" id="PF26388">
    <property type="entry name" value="DUF6079_6th"/>
    <property type="match status" value="1"/>
</dbReference>